<protein>
    <submittedName>
        <fullName evidence="2">Uncharacterized protein</fullName>
    </submittedName>
</protein>
<keyword evidence="3" id="KW-1185">Reference proteome</keyword>
<dbReference type="HOGENOM" id="CLU_2442817_0_0_1"/>
<feature type="region of interest" description="Disordered" evidence="1">
    <location>
        <begin position="54"/>
        <end position="84"/>
    </location>
</feature>
<reference evidence="3" key="1">
    <citation type="submission" date="2011-07" db="EMBL/GenBank/DDBJ databases">
        <authorList>
            <consortium name="Caenorhabditis brenneri Sequencing and Analysis Consortium"/>
            <person name="Wilson R.K."/>
        </authorList>
    </citation>
    <scope>NUCLEOTIDE SEQUENCE [LARGE SCALE GENOMIC DNA]</scope>
    <source>
        <strain evidence="3">PB2801</strain>
    </source>
</reference>
<accession>G0NF71</accession>
<dbReference type="AlphaFoldDB" id="G0NF71"/>
<organism evidence="3">
    <name type="scientific">Caenorhabditis brenneri</name>
    <name type="common">Nematode worm</name>
    <dbReference type="NCBI Taxonomy" id="135651"/>
    <lineage>
        <taxon>Eukaryota</taxon>
        <taxon>Metazoa</taxon>
        <taxon>Ecdysozoa</taxon>
        <taxon>Nematoda</taxon>
        <taxon>Chromadorea</taxon>
        <taxon>Rhabditida</taxon>
        <taxon>Rhabditina</taxon>
        <taxon>Rhabditomorpha</taxon>
        <taxon>Rhabditoidea</taxon>
        <taxon>Rhabditidae</taxon>
        <taxon>Peloderinae</taxon>
        <taxon>Caenorhabditis</taxon>
    </lineage>
</organism>
<evidence type="ECO:0000313" key="2">
    <source>
        <dbReference type="EMBL" id="EGT59101.1"/>
    </source>
</evidence>
<dbReference type="EMBL" id="GL379874">
    <property type="protein sequence ID" value="EGT59101.1"/>
    <property type="molecule type" value="Genomic_DNA"/>
</dbReference>
<dbReference type="InParanoid" id="G0NF71"/>
<name>G0NF71_CAEBE</name>
<sequence>MEDKIDDLNHYFEGRVGPVTISKPSVPPIPYSGHRVSDAFKTLKESIIGDTCHKTGEAFNNPDGDDGHLEAMDDSRKMSESKDM</sequence>
<gene>
    <name evidence="2" type="ORF">CAEBREN_03275</name>
</gene>
<evidence type="ECO:0000256" key="1">
    <source>
        <dbReference type="SAM" id="MobiDB-lite"/>
    </source>
</evidence>
<dbReference type="OrthoDB" id="10565713at2759"/>
<dbReference type="eggNOG" id="ENOG502TKJU">
    <property type="taxonomic scope" value="Eukaryota"/>
</dbReference>
<proteinExistence type="predicted"/>
<feature type="compositionally biased region" description="Basic and acidic residues" evidence="1">
    <location>
        <begin position="65"/>
        <end position="84"/>
    </location>
</feature>
<evidence type="ECO:0000313" key="3">
    <source>
        <dbReference type="Proteomes" id="UP000008068"/>
    </source>
</evidence>
<dbReference type="Proteomes" id="UP000008068">
    <property type="component" value="Unassembled WGS sequence"/>
</dbReference>